<comment type="caution">
    <text evidence="3">The sequence shown here is derived from an EMBL/GenBank/DDBJ whole genome shotgun (WGS) entry which is preliminary data.</text>
</comment>
<dbReference type="EMBL" id="VYSB01000004">
    <property type="protein sequence ID" value="MYZ51656.1"/>
    <property type="molecule type" value="Genomic_DNA"/>
</dbReference>
<organism evidence="3 4">
    <name type="scientific">Malikia spinosa</name>
    <dbReference type="NCBI Taxonomy" id="86180"/>
    <lineage>
        <taxon>Bacteria</taxon>
        <taxon>Pseudomonadati</taxon>
        <taxon>Pseudomonadota</taxon>
        <taxon>Betaproteobacteria</taxon>
        <taxon>Burkholderiales</taxon>
        <taxon>Comamonadaceae</taxon>
        <taxon>Malikia</taxon>
    </lineage>
</organism>
<dbReference type="PANTHER" id="PTHR30595:SF6">
    <property type="entry name" value="SCHLAFEN ALBA-2 DOMAIN-CONTAINING PROTEIN"/>
    <property type="match status" value="1"/>
</dbReference>
<feature type="domain" description="Filamentation induced by cAMP protein Fic-like C-terminal" evidence="2">
    <location>
        <begin position="369"/>
        <end position="428"/>
    </location>
</feature>
<dbReference type="InterPro" id="IPR038475">
    <property type="entry name" value="RecG_C_sf"/>
</dbReference>
<dbReference type="InterPro" id="IPR007421">
    <property type="entry name" value="Schlafen_AlbA_2_dom"/>
</dbReference>
<dbReference type="PANTHER" id="PTHR30595">
    <property type="entry name" value="GLPR-RELATED TRANSCRIPTIONAL REPRESSOR"/>
    <property type="match status" value="1"/>
</dbReference>
<evidence type="ECO:0000313" key="4">
    <source>
        <dbReference type="Proteomes" id="UP000481947"/>
    </source>
</evidence>
<feature type="domain" description="Schlafen AlbA-2" evidence="1">
    <location>
        <begin position="15"/>
        <end position="83"/>
    </location>
</feature>
<accession>A0A7C9MUQ1</accession>
<dbReference type="RefSeq" id="WP_161124723.1">
    <property type="nucleotide sequence ID" value="NZ_VYSB01000004.1"/>
</dbReference>
<dbReference type="Proteomes" id="UP000481947">
    <property type="component" value="Unassembled WGS sequence"/>
</dbReference>
<dbReference type="Pfam" id="PF21247">
    <property type="entry name" value="Fic-like_C"/>
    <property type="match status" value="1"/>
</dbReference>
<evidence type="ECO:0000313" key="3">
    <source>
        <dbReference type="EMBL" id="MYZ51656.1"/>
    </source>
</evidence>
<name>A0A7C9MUQ1_9BURK</name>
<reference evidence="3 4" key="1">
    <citation type="submission" date="2019-09" db="EMBL/GenBank/DDBJ databases">
        <title>Identification of Malikia spinosa a prominent benzene-, toluene-, and ethylbenzene-degrading bacterium: enrichment, isolation and whole genome sequencing.</title>
        <authorList>
            <person name="Tancsics A."/>
            <person name="Revesz F."/>
            <person name="Kriszt B."/>
        </authorList>
    </citation>
    <scope>NUCLEOTIDE SEQUENCE [LARGE SCALE GENOMIC DNA]</scope>
    <source>
        <strain evidence="3 4">AB6</strain>
    </source>
</reference>
<dbReference type="Gene3D" id="3.30.565.60">
    <property type="match status" value="1"/>
</dbReference>
<sequence>MLAWLQWSIRWARADHSDEERLANQVADAIAPRLVPSIEHVTLEGKSLLLVEVFPSSLRPHYIKSEGREQGSYVRLGSSNRQAGPELVAQLRRSAMGVVFDELPVPDLGVEDLDLEAARRWFAPRALTEQELLSLRLLTREQGRLVPTKGAVLLFGKSRDAFFPDAWVQCGRFRGRDKSHIFDHTDIRTNLPDSVEQVTAFLKKHAYKSADLSDLQRKDVWSIPLLMLREAIVNALVHADYSQAGSPVRVAFFDDRIEVESPGILVPGMTIEDMKQGVSNLRNRVIARTFRELGLIEQWGSGVRRIFSEAAALGLPEPAIAELGMHLRLTIYLKQPQVIPQPVLHDTSHFQPAPDERLESRLESKLAARIVLLLNEQPRGKSELAKSLGHQTVSGELHKQVRRLLELGWIEMTLPDKPQSRLQKYRLTELARQALASAALAKT</sequence>
<dbReference type="InterPro" id="IPR049514">
    <property type="entry name" value="Fic-like_C"/>
</dbReference>
<dbReference type="InterPro" id="IPR038461">
    <property type="entry name" value="Schlafen_AlbA_2_dom_sf"/>
</dbReference>
<dbReference type="AlphaFoldDB" id="A0A7C9MUQ1"/>
<dbReference type="SUPFAM" id="SSF46785">
    <property type="entry name" value="Winged helix' DNA-binding domain"/>
    <property type="match status" value="1"/>
</dbReference>
<proteinExistence type="predicted"/>
<dbReference type="Pfam" id="PF04326">
    <property type="entry name" value="SLFN_AlbA_2"/>
    <property type="match status" value="1"/>
</dbReference>
<evidence type="ECO:0000259" key="1">
    <source>
        <dbReference type="Pfam" id="PF04326"/>
    </source>
</evidence>
<dbReference type="Pfam" id="PF13749">
    <property type="entry name" value="HATPase_c_4"/>
    <property type="match status" value="1"/>
</dbReference>
<gene>
    <name evidence="3" type="ORF">F5985_05780</name>
</gene>
<dbReference type="Gene3D" id="3.30.950.30">
    <property type="entry name" value="Schlafen, AAA domain"/>
    <property type="match status" value="1"/>
</dbReference>
<dbReference type="InterPro" id="IPR036390">
    <property type="entry name" value="WH_DNA-bd_sf"/>
</dbReference>
<evidence type="ECO:0000259" key="2">
    <source>
        <dbReference type="Pfam" id="PF21247"/>
    </source>
</evidence>
<protein>
    <submittedName>
        <fullName evidence="3">AAA family ATPase</fullName>
    </submittedName>
</protein>